<gene>
    <name evidence="11" type="ORF">PZE19_18920</name>
</gene>
<organism evidence="11 12">
    <name type="scientific">Paludisphaera mucosa</name>
    <dbReference type="NCBI Taxonomy" id="3030827"/>
    <lineage>
        <taxon>Bacteria</taxon>
        <taxon>Pseudomonadati</taxon>
        <taxon>Planctomycetota</taxon>
        <taxon>Planctomycetia</taxon>
        <taxon>Isosphaerales</taxon>
        <taxon>Isosphaeraceae</taxon>
        <taxon>Paludisphaera</taxon>
    </lineage>
</organism>
<protein>
    <submittedName>
        <fullName evidence="11">Glycosyltransferase family 39 protein</fullName>
        <ecNumber evidence="11">2.4.-.-</ecNumber>
    </submittedName>
</protein>
<feature type="transmembrane region" description="Helical" evidence="9">
    <location>
        <begin position="549"/>
        <end position="571"/>
    </location>
</feature>
<keyword evidence="12" id="KW-1185">Reference proteome</keyword>
<evidence type="ECO:0000313" key="12">
    <source>
        <dbReference type="Proteomes" id="UP001216907"/>
    </source>
</evidence>
<evidence type="ECO:0000256" key="5">
    <source>
        <dbReference type="ARBA" id="ARBA00022692"/>
    </source>
</evidence>
<evidence type="ECO:0000313" key="11">
    <source>
        <dbReference type="EMBL" id="MDG3005864.1"/>
    </source>
</evidence>
<evidence type="ECO:0000256" key="1">
    <source>
        <dbReference type="ARBA" id="ARBA00004651"/>
    </source>
</evidence>
<evidence type="ECO:0000259" key="10">
    <source>
        <dbReference type="Pfam" id="PF13231"/>
    </source>
</evidence>
<evidence type="ECO:0000256" key="2">
    <source>
        <dbReference type="ARBA" id="ARBA00022475"/>
    </source>
</evidence>
<feature type="transmembrane region" description="Helical" evidence="9">
    <location>
        <begin position="941"/>
        <end position="962"/>
    </location>
</feature>
<reference evidence="11 12" key="1">
    <citation type="submission" date="2023-03" db="EMBL/GenBank/DDBJ databases">
        <title>Paludisphaera mucosa sp. nov. a novel planctomycete from northern fen.</title>
        <authorList>
            <person name="Ivanova A."/>
        </authorList>
    </citation>
    <scope>NUCLEOTIDE SEQUENCE [LARGE SCALE GENOMIC DNA]</scope>
    <source>
        <strain evidence="11 12">Pla2</strain>
    </source>
</reference>
<keyword evidence="3 11" id="KW-0328">Glycosyltransferase</keyword>
<dbReference type="InterPro" id="IPR038731">
    <property type="entry name" value="RgtA/B/C-like"/>
</dbReference>
<feature type="transmembrane region" description="Helical" evidence="9">
    <location>
        <begin position="592"/>
        <end position="614"/>
    </location>
</feature>
<feature type="transmembrane region" description="Helical" evidence="9">
    <location>
        <begin position="912"/>
        <end position="934"/>
    </location>
</feature>
<dbReference type="Proteomes" id="UP001216907">
    <property type="component" value="Unassembled WGS sequence"/>
</dbReference>
<dbReference type="Pfam" id="PF13231">
    <property type="entry name" value="PMT_2"/>
    <property type="match status" value="1"/>
</dbReference>
<comment type="caution">
    <text evidence="11">The sequence shown here is derived from an EMBL/GenBank/DDBJ whole genome shotgun (WGS) entry which is preliminary data.</text>
</comment>
<feature type="transmembrane region" description="Helical" evidence="9">
    <location>
        <begin position="767"/>
        <end position="788"/>
    </location>
</feature>
<sequence>MNLAIRLRKLLPRFRSETGRSNRVWSSISTLILLTSLSGLLLGLALGHWRSSPGPFIRRLHMGGDWIKAPGPPTYAGYFRRHVRLPGPVKHAWVSVAAREGFEICVNQNPSGRWYLWRPTRPFQTGLSEAGQLLNPSPPTLALNFPREYQWSSHRNDWLPVFLDITQHLRPGPNVITLELETRSAPAMVKLEGEILLWSGERIRIDSNDEWLAEPVPPFDIRHDWTEKDYADRSWHQAVDVSRSGRAPGDLHFQSFDERLLTTPFAGRWVRSREAGAGDAVWFSMEWDLPSIPDDAWIRLVANRTFDLFVNGRRVMLPLLGNPDLDSGDWLLGTPRGADLPAAPELLDPDEVGSLFVGDRFESPRHGDPSSTVFRDRWAKEKQWNKTRDVSRATTRSDLPGTYDPIKAEGEDVMPHDLMPPQPEPHQPKALGRDRAIGGLLAYNIRSMIRAGRNTIEVRMIPPLSPEGFSWAPQLAVDGEALFRDGSRVALEVGSGSRIGCRTQEPSGAVSEWRSAEVLGPARVLGKSWPTTVYRGIAHDPSQILVQKVGWVLGSLLASTTAIALALGVAYCRERRAAGEPSAALDQAARSLGRFILPPIAILFAALLTEASWAERHEAILFRIPRVWPAVFMLAAASPILLCAPFRSLGDRLVRLPKTRAWIPLVGVVLVLCGVLRIYKMDFQPLDDDEYASCQAVLGIARSGAPKFVPDGVYYTRSPAYHYLVGAIVWAFGENLWAMRLPCAALGVATALLMYRLADRLMHRPWVGLGAMLLYTLHPFAIFSAHLVRFYQQQQFFSLLAVYWFCEGFLGTPSRKYRYLTVIAFFLAVVSQEITAIMAFQLLLGLFWFGRDAGWKANIKLGIVGALAVAFIVLDLLVFQTRCLTRVEGVSPNVEAAIKPHYWDPYNFVSLFLAYSRLHVAPSLIMVLALPLLIRRGGRVVWALLFFMLTGTILTNLMITHVSLRYQYWLIVLWLLLAIRGLALIAERLAVHTQRSGGTNARSFAAILAAPIYVAFLLDWAPWRIVDSYDCKILNDSTGAFRFIRGQLRPGDAIAANEPHPHAAYLEAGHVEYDLTVPLLQDFVMLQKGRLIDRNGGGEVIGSLDDLVEACRKHDRLWVVVNREKFRTRGKNIRWEYPAARIELFLRKNFQIAFRGYLWTVYLWDSSRGSYQGFRGN</sequence>
<evidence type="ECO:0000256" key="6">
    <source>
        <dbReference type="ARBA" id="ARBA00022989"/>
    </source>
</evidence>
<evidence type="ECO:0000256" key="9">
    <source>
        <dbReference type="SAM" id="Phobius"/>
    </source>
</evidence>
<evidence type="ECO:0000256" key="7">
    <source>
        <dbReference type="ARBA" id="ARBA00023136"/>
    </source>
</evidence>
<feature type="transmembrane region" description="Helical" evidence="9">
    <location>
        <begin position="1003"/>
        <end position="1023"/>
    </location>
</feature>
<feature type="transmembrane region" description="Helical" evidence="9">
    <location>
        <begin position="968"/>
        <end position="991"/>
    </location>
</feature>
<feature type="transmembrane region" description="Helical" evidence="9">
    <location>
        <begin position="626"/>
        <end position="649"/>
    </location>
</feature>
<dbReference type="EC" id="2.4.-.-" evidence="11"/>
<feature type="transmembrane region" description="Helical" evidence="9">
    <location>
        <begin position="861"/>
        <end position="879"/>
    </location>
</feature>
<dbReference type="RefSeq" id="WP_277862190.1">
    <property type="nucleotide sequence ID" value="NZ_JARRAG010000002.1"/>
</dbReference>
<dbReference type="GO" id="GO:0016757">
    <property type="term" value="F:glycosyltransferase activity"/>
    <property type="evidence" value="ECO:0007669"/>
    <property type="project" value="UniProtKB-KW"/>
</dbReference>
<keyword evidence="5 9" id="KW-0812">Transmembrane</keyword>
<proteinExistence type="predicted"/>
<feature type="region of interest" description="Disordered" evidence="8">
    <location>
        <begin position="389"/>
        <end position="412"/>
    </location>
</feature>
<dbReference type="InterPro" id="IPR050297">
    <property type="entry name" value="LipidA_mod_glycosyltrf_83"/>
</dbReference>
<comment type="subcellular location">
    <subcellularLocation>
        <location evidence="1">Cell membrane</location>
        <topology evidence="1">Multi-pass membrane protein</topology>
    </subcellularLocation>
</comment>
<evidence type="ECO:0000256" key="8">
    <source>
        <dbReference type="SAM" id="MobiDB-lite"/>
    </source>
</evidence>
<feature type="transmembrane region" description="Helical" evidence="9">
    <location>
        <begin position="737"/>
        <end position="755"/>
    </location>
</feature>
<dbReference type="EMBL" id="JARRAG010000002">
    <property type="protein sequence ID" value="MDG3005864.1"/>
    <property type="molecule type" value="Genomic_DNA"/>
</dbReference>
<keyword evidence="7 9" id="KW-0472">Membrane</keyword>
<dbReference type="Gene3D" id="2.60.120.260">
    <property type="entry name" value="Galactose-binding domain-like"/>
    <property type="match status" value="2"/>
</dbReference>
<dbReference type="PANTHER" id="PTHR33908:SF11">
    <property type="entry name" value="MEMBRANE PROTEIN"/>
    <property type="match status" value="1"/>
</dbReference>
<dbReference type="PANTHER" id="PTHR33908">
    <property type="entry name" value="MANNOSYLTRANSFERASE YKCB-RELATED"/>
    <property type="match status" value="1"/>
</dbReference>
<accession>A0ABT6FE94</accession>
<feature type="transmembrane region" description="Helical" evidence="9">
    <location>
        <begin position="661"/>
        <end position="679"/>
    </location>
</feature>
<evidence type="ECO:0000256" key="3">
    <source>
        <dbReference type="ARBA" id="ARBA00022676"/>
    </source>
</evidence>
<evidence type="ECO:0000256" key="4">
    <source>
        <dbReference type="ARBA" id="ARBA00022679"/>
    </source>
</evidence>
<feature type="domain" description="Glycosyltransferase RgtA/B/C/D-like" evidence="10">
    <location>
        <begin position="718"/>
        <end position="872"/>
    </location>
</feature>
<feature type="transmembrane region" description="Helical" evidence="9">
    <location>
        <begin position="819"/>
        <end position="849"/>
    </location>
</feature>
<keyword evidence="4 11" id="KW-0808">Transferase</keyword>
<name>A0ABT6FE94_9BACT</name>
<keyword evidence="2" id="KW-1003">Cell membrane</keyword>
<keyword evidence="6 9" id="KW-1133">Transmembrane helix</keyword>